<protein>
    <submittedName>
        <fullName evidence="2">Uncharacterized protein</fullName>
    </submittedName>
</protein>
<keyword evidence="3" id="KW-1185">Reference proteome</keyword>
<evidence type="ECO:0000313" key="3">
    <source>
        <dbReference type="Proteomes" id="UP001322512"/>
    </source>
</evidence>
<sequence>MTEKERLRIARSIADALDRLYTGVTAACVVATLLGSVVQADSVARATWSGLVFFAMTLGTAVLKAILDMMIANAEEADDQ</sequence>
<keyword evidence="1" id="KW-0472">Membrane</keyword>
<dbReference type="EMBL" id="CP139472">
    <property type="protein sequence ID" value="WPU46566.1"/>
    <property type="molecule type" value="Genomic_DNA"/>
</dbReference>
<feature type="transmembrane region" description="Helical" evidence="1">
    <location>
        <begin position="46"/>
        <end position="67"/>
    </location>
</feature>
<dbReference type="GeneID" id="91011513"/>
<dbReference type="RefSeq" id="WP_157953430.1">
    <property type="nucleotide sequence ID" value="NC_014532.2"/>
</dbReference>
<dbReference type="Proteomes" id="UP001322512">
    <property type="component" value="Chromosome"/>
</dbReference>
<gene>
    <name evidence="2" type="ORF">SR933_15100</name>
</gene>
<organism evidence="2 3">
    <name type="scientific">Halomonas elongata (strain ATCC 33173 / DSM 2581 / NBRC 15536 / NCIMB 2198 / 1H9)</name>
    <dbReference type="NCBI Taxonomy" id="768066"/>
    <lineage>
        <taxon>Bacteria</taxon>
        <taxon>Pseudomonadati</taxon>
        <taxon>Pseudomonadota</taxon>
        <taxon>Gammaproteobacteria</taxon>
        <taxon>Oceanospirillales</taxon>
        <taxon>Halomonadaceae</taxon>
        <taxon>Halomonas</taxon>
    </lineage>
</organism>
<evidence type="ECO:0000256" key="1">
    <source>
        <dbReference type="SAM" id="Phobius"/>
    </source>
</evidence>
<feature type="transmembrane region" description="Helical" evidence="1">
    <location>
        <begin position="20"/>
        <end position="40"/>
    </location>
</feature>
<name>A0ABZ0T4N1_HALED</name>
<reference evidence="2 3" key="1">
    <citation type="submission" date="2023-11" db="EMBL/GenBank/DDBJ databases">
        <title>MicrobeMod: A computational toolkit for identifying prokaryotic methylation and restriction-modification with nanopore sequencing.</title>
        <authorList>
            <person name="Crits-Christoph A."/>
            <person name="Kang S.C."/>
            <person name="Lee H."/>
            <person name="Ostrov N."/>
        </authorList>
    </citation>
    <scope>NUCLEOTIDE SEQUENCE [LARGE SCALE GENOMIC DNA]</scope>
    <source>
        <strain evidence="2 3">ATCC 33173</strain>
    </source>
</reference>
<accession>A0ABZ0T4N1</accession>
<evidence type="ECO:0000313" key="2">
    <source>
        <dbReference type="EMBL" id="WPU46566.1"/>
    </source>
</evidence>
<proteinExistence type="predicted"/>
<keyword evidence="1" id="KW-0812">Transmembrane</keyword>
<keyword evidence="1" id="KW-1133">Transmembrane helix</keyword>